<dbReference type="EMBL" id="JAKIKP010000001">
    <property type="protein sequence ID" value="MCL1141098.1"/>
    <property type="molecule type" value="Genomic_DNA"/>
</dbReference>
<evidence type="ECO:0000256" key="6">
    <source>
        <dbReference type="ARBA" id="ARBA00022989"/>
    </source>
</evidence>
<keyword evidence="6 9" id="KW-1133">Transmembrane helix</keyword>
<dbReference type="RefSeq" id="WP_248993792.1">
    <property type="nucleotide sequence ID" value="NZ_JAKIKP010000001.1"/>
</dbReference>
<evidence type="ECO:0000256" key="4">
    <source>
        <dbReference type="ARBA" id="ARBA00022519"/>
    </source>
</evidence>
<evidence type="ECO:0000313" key="10">
    <source>
        <dbReference type="EMBL" id="MCL1141098.1"/>
    </source>
</evidence>
<feature type="transmembrane region" description="Helical" evidence="9">
    <location>
        <begin position="78"/>
        <end position="96"/>
    </location>
</feature>
<evidence type="ECO:0000256" key="8">
    <source>
        <dbReference type="ARBA" id="ARBA00035655"/>
    </source>
</evidence>
<organism evidence="10 11">
    <name type="scientific">Shewanella gaetbuli</name>
    <dbReference type="NCBI Taxonomy" id="220752"/>
    <lineage>
        <taxon>Bacteria</taxon>
        <taxon>Pseudomonadati</taxon>
        <taxon>Pseudomonadota</taxon>
        <taxon>Gammaproteobacteria</taxon>
        <taxon>Alteromonadales</taxon>
        <taxon>Shewanellaceae</taxon>
        <taxon>Shewanella</taxon>
    </lineage>
</organism>
<protein>
    <submittedName>
        <fullName evidence="10">YeeE/YedE family protein</fullName>
    </submittedName>
</protein>
<keyword evidence="5 9" id="KW-0812">Transmembrane</keyword>
<feature type="transmembrane region" description="Helical" evidence="9">
    <location>
        <begin position="52"/>
        <end position="72"/>
    </location>
</feature>
<evidence type="ECO:0000256" key="2">
    <source>
        <dbReference type="ARBA" id="ARBA00022448"/>
    </source>
</evidence>
<feature type="transmembrane region" description="Helical" evidence="9">
    <location>
        <begin position="117"/>
        <end position="138"/>
    </location>
</feature>
<dbReference type="PANTHER" id="PTHR30574">
    <property type="entry name" value="INNER MEMBRANE PROTEIN YEDE"/>
    <property type="match status" value="1"/>
</dbReference>
<accession>A0A9X1ZG91</accession>
<sequence length="140" mass="14469">MTDFTPISALIGGALLGFAAILLLIVNGRIAGISGILTGVLTTQSQNVKWRWAFIVGLLMSGFLAPSLGLNMPSTIDANWTLTLIGGFIVGLGTYLGSGCTSGHGICGIGRFSKRSIVATLIFMCVAAVVVFISRHVIGA</sequence>
<dbReference type="AlphaFoldDB" id="A0A9X1ZG91"/>
<reference evidence="10" key="1">
    <citation type="submission" date="2022-01" db="EMBL/GenBank/DDBJ databases">
        <title>Whole genome-based taxonomy of the Shewanellaceae.</title>
        <authorList>
            <person name="Martin-Rodriguez A.J."/>
        </authorList>
    </citation>
    <scope>NUCLEOTIDE SEQUENCE</scope>
    <source>
        <strain evidence="10">DSM 16422</strain>
    </source>
</reference>
<evidence type="ECO:0000256" key="7">
    <source>
        <dbReference type="ARBA" id="ARBA00023136"/>
    </source>
</evidence>
<evidence type="ECO:0000256" key="3">
    <source>
        <dbReference type="ARBA" id="ARBA00022475"/>
    </source>
</evidence>
<keyword evidence="2" id="KW-0813">Transport</keyword>
<comment type="caution">
    <text evidence="10">The sequence shown here is derived from an EMBL/GenBank/DDBJ whole genome shotgun (WGS) entry which is preliminary data.</text>
</comment>
<keyword evidence="4" id="KW-0997">Cell inner membrane</keyword>
<keyword evidence="7 9" id="KW-0472">Membrane</keyword>
<comment type="similarity">
    <text evidence="8">Belongs to the TsuA/YedE (TC 9.B.102) family.</text>
</comment>
<evidence type="ECO:0000313" key="11">
    <source>
        <dbReference type="Proteomes" id="UP001139333"/>
    </source>
</evidence>
<name>A0A9X1ZG91_9GAMM</name>
<dbReference type="Pfam" id="PF04143">
    <property type="entry name" value="Sulf_transp"/>
    <property type="match status" value="1"/>
</dbReference>
<dbReference type="PANTHER" id="PTHR30574:SF1">
    <property type="entry name" value="SULPHUR TRANSPORT DOMAIN-CONTAINING PROTEIN"/>
    <property type="match status" value="1"/>
</dbReference>
<keyword evidence="3" id="KW-1003">Cell membrane</keyword>
<evidence type="ECO:0000256" key="1">
    <source>
        <dbReference type="ARBA" id="ARBA00004429"/>
    </source>
</evidence>
<dbReference type="GO" id="GO:0005886">
    <property type="term" value="C:plasma membrane"/>
    <property type="evidence" value="ECO:0007669"/>
    <property type="project" value="UniProtKB-SubCell"/>
</dbReference>
<proteinExistence type="inferred from homology"/>
<gene>
    <name evidence="10" type="ORF">L2672_00080</name>
</gene>
<evidence type="ECO:0000256" key="5">
    <source>
        <dbReference type="ARBA" id="ARBA00022692"/>
    </source>
</evidence>
<comment type="subcellular location">
    <subcellularLocation>
        <location evidence="1">Cell inner membrane</location>
        <topology evidence="1">Multi-pass membrane protein</topology>
    </subcellularLocation>
</comment>
<dbReference type="Proteomes" id="UP001139333">
    <property type="component" value="Unassembled WGS sequence"/>
</dbReference>
<feature type="transmembrane region" description="Helical" evidence="9">
    <location>
        <begin position="6"/>
        <end position="26"/>
    </location>
</feature>
<dbReference type="InterPro" id="IPR007272">
    <property type="entry name" value="Sulf_transp_TsuA/YedE"/>
</dbReference>
<evidence type="ECO:0000256" key="9">
    <source>
        <dbReference type="SAM" id="Phobius"/>
    </source>
</evidence>
<keyword evidence="11" id="KW-1185">Reference proteome</keyword>